<evidence type="ECO:0000313" key="10">
    <source>
        <dbReference type="Proteomes" id="UP000663880"/>
    </source>
</evidence>
<feature type="region of interest" description="Disordered" evidence="6">
    <location>
        <begin position="811"/>
        <end position="879"/>
    </location>
</feature>
<dbReference type="Proteomes" id="UP000663880">
    <property type="component" value="Unassembled WGS sequence"/>
</dbReference>
<feature type="compositionally biased region" description="Low complexity" evidence="6">
    <location>
        <begin position="1374"/>
        <end position="1523"/>
    </location>
</feature>
<feature type="domain" description="Chitin-binding type-2" evidence="8">
    <location>
        <begin position="1597"/>
        <end position="1658"/>
    </location>
</feature>
<feature type="compositionally biased region" description="Low complexity" evidence="6">
    <location>
        <begin position="1235"/>
        <end position="1291"/>
    </location>
</feature>
<feature type="domain" description="Chitin-binding type-2" evidence="8">
    <location>
        <begin position="1155"/>
        <end position="1217"/>
    </location>
</feature>
<keyword evidence="4" id="KW-1015">Disulfide bond</keyword>
<feature type="compositionally biased region" description="Low complexity" evidence="6">
    <location>
        <begin position="1569"/>
        <end position="1583"/>
    </location>
</feature>
<dbReference type="SMART" id="SM00494">
    <property type="entry name" value="ChtBD2"/>
    <property type="match status" value="12"/>
</dbReference>
<feature type="signal peptide" evidence="7">
    <location>
        <begin position="1"/>
        <end position="19"/>
    </location>
</feature>
<feature type="compositionally biased region" description="Low complexity" evidence="6">
    <location>
        <begin position="1101"/>
        <end position="1149"/>
    </location>
</feature>
<feature type="region of interest" description="Disordered" evidence="6">
    <location>
        <begin position="1076"/>
        <end position="1158"/>
    </location>
</feature>
<reference evidence="9" key="1">
    <citation type="submission" date="2021-02" db="EMBL/GenBank/DDBJ databases">
        <authorList>
            <person name="Steward A R."/>
        </authorList>
    </citation>
    <scope>NUCLEOTIDE SEQUENCE</scope>
</reference>
<evidence type="ECO:0000256" key="1">
    <source>
        <dbReference type="ARBA" id="ARBA00022669"/>
    </source>
</evidence>
<gene>
    <name evidence="9" type="ORF">PMACD_LOCUS13139</name>
</gene>
<comment type="caution">
    <text evidence="9">The sequence shown here is derived from an EMBL/GenBank/DDBJ whole genome shotgun (WGS) entry which is preliminary data.</text>
</comment>
<feature type="domain" description="Chitin-binding type-2" evidence="8">
    <location>
        <begin position="1308"/>
        <end position="1373"/>
    </location>
</feature>
<dbReference type="EMBL" id="CAJOBZ010000061">
    <property type="protein sequence ID" value="CAF4922294.1"/>
    <property type="molecule type" value="Genomic_DNA"/>
</dbReference>
<dbReference type="PANTHER" id="PTHR23301">
    <property type="entry name" value="CHITIN BINDING PERITROPHIN-A"/>
    <property type="match status" value="1"/>
</dbReference>
<keyword evidence="1" id="KW-0147">Chitin-binding</keyword>
<feature type="compositionally biased region" description="Low complexity" evidence="6">
    <location>
        <begin position="967"/>
        <end position="1015"/>
    </location>
</feature>
<dbReference type="PROSITE" id="PS50940">
    <property type="entry name" value="CHIT_BIND_II"/>
    <property type="match status" value="12"/>
</dbReference>
<feature type="domain" description="Chitin-binding type-2" evidence="8">
    <location>
        <begin position="609"/>
        <end position="669"/>
    </location>
</feature>
<sequence length="1767" mass="195550">MICLKLQIILLILFRDALMIDTNDTSGYRKERVNGHIVKLNSNKQNTIHCDEEGFRPDQEDCTIYYRCIKANNDKYNTFRFQCPAGTVFDTYRGICNYPQLSVEHSGCKIPSEEQHYDNKIKDTDNELPKPIVNRNGISYYNPLPNYNELSDDYEKVPYQHAYPVTPSTVAYSTETYTQRPSFLVENEHDDNRCITDGFMGDSKNCKKFYRCVSNLRGGFIRYEFMCNDATIWDDNTQGCNHAWIARNSKCIKDDTYNDINDINLGFGNKNNYDKNLDQKKDNDDFPNNYNQPHNEPIQTTTEKYIKIDSTTRTEKPYNKPTLSSVQIHKFGDKILGYGDSAANSLTTDSLKEPYSDKYKSEMCSRNGFFGYPGDCKKFYRCIESSNGKYVRYDFSCSDGTVWDDHLKTCNFAWAVKECGSFVPLRDETKDVTTTNVNVLSSTVHTSSSRPPKDELFGQTTPNNQEIFTKPSTLSDIGASVTYDSYQEECNSNGFYGDKNNCQNFYRCIETRRGVFTKLAYKCGEGTLWDSSIEACNHAWAVKNCTVSVANSQTIADTPVITTVSLIQTTTQANEILEHKFDSLYNQGPNKFTSTTPKDINNFENNVTHNKCTSSGFIGDANDCQKFYRCVDNGSGKFTQYEFTCGENTVWDSSIESCNHAWAVEKCGGVETVQSQPTTHGNDLLSEENISDSKGTTAPDSSYSISTTRTSEVDEENKPYKPTPQTETGQQPQLTTTTATTKIPLTSDQNEQVSTSSSNKCTEEGYFGNVEDCKKFYRCVDNGKVGLQMYEYSCGEGTIWDQDLKACNHPQDVQHSSCSTSSQTPTNNDASITSELPTSKVSSTSTVLPATTIENTYSNHPSIEPSTTGKPYQQSTSSSDTINLVDENKCSKEGYFGNTEDCGKFYRCVDNGRNSFTKYDFTCGEGTIWDQDIIACNHPQDVEHPSCSSNVSSAESTTTEKQTEVPSSTTAKISTSSSTISTIQATTTTSSPIRTSTTPKTSTSTTTSVTPSSDTIHSVDENTCSKEGYFGNTEDCGKFYRCVDNGKNSFTKYDFTCGEGTIWDQDIIACNHPQDVERPSCSSNVSSAESTTTEKQTEVPSSTTAKISTSSSTISTTQATTTTFSPIRTSTTPKTSTSTTTSATPSSDTINSVDENTCSKEGYFGNTEDCRKFYRCVDNGKNSFTKYDFTCGEGTIWDQDIIACNHPQDVEHPSCSSNVSSSESTTTEKQTEVPSSTTAKISTSSSTISNTQTTTTTSSPTSISTTPKTTTTSSTPSSTSSSSTATTESSTMANNENQTSMEGQEKGNFTCTKAGFYPNPNDCKKFYRCVDWYNNGTSFSIFHFDCGEGTIWDPSLDTCNYEDSVYPPRNCNGSSIQTQNNTESTTSGSSSTDTTTTPASTAMTTSEPSTTEESSSTSTTEQSSSTSTTEQSSSTSTTEQSSSTSTTEQSTSTSTTEQSSSTSTTEQSSTSSTTEQSSSTQTSTTTEQQTSTTEKSTTQTEASSTEQSTTATSDSTTTERSTTPMDQTDKTTAESSTSEGTTQSSSTEQQSTSNTDSSSEPTDSDKTTTEATQQTTESTTSSTPKDKCPEMNDDQYAYVCPTSFRRHPKYCNLFYQCTEDDDSHDLKIALFHCPNNTIYDESKTQCVDENKASKKCDGTLARTHRIKRFSNDYIDPIIVGTDSYACPNVGYFPFERNQECSQAMLKCQRSRNNNLTGYVFRCPEGYTFWSKSKRCERNSRIKDCKRSIYPWNKRHDIPKEVHNVALY</sequence>
<dbReference type="PANTHER" id="PTHR23301:SF110">
    <property type="entry name" value="LD43683P-RELATED"/>
    <property type="match status" value="1"/>
</dbReference>
<dbReference type="GO" id="GO:0008061">
    <property type="term" value="F:chitin binding"/>
    <property type="evidence" value="ECO:0007669"/>
    <property type="project" value="UniProtKB-KW"/>
</dbReference>
<name>A0A821WGD0_9NEOP</name>
<keyword evidence="3" id="KW-0677">Repeat</keyword>
<evidence type="ECO:0000256" key="6">
    <source>
        <dbReference type="SAM" id="MobiDB-lite"/>
    </source>
</evidence>
<evidence type="ECO:0000256" key="3">
    <source>
        <dbReference type="ARBA" id="ARBA00022737"/>
    </source>
</evidence>
<feature type="domain" description="Chitin-binding type-2" evidence="8">
    <location>
        <begin position="361"/>
        <end position="421"/>
    </location>
</feature>
<evidence type="ECO:0000313" key="9">
    <source>
        <dbReference type="EMBL" id="CAF4922294.1"/>
    </source>
</evidence>
<dbReference type="InterPro" id="IPR051940">
    <property type="entry name" value="Chitin_bind-dev_reg"/>
</dbReference>
<dbReference type="Pfam" id="PF01607">
    <property type="entry name" value="CBM_14"/>
    <property type="match status" value="10"/>
</dbReference>
<feature type="compositionally biased region" description="Low complexity" evidence="6">
    <location>
        <begin position="1213"/>
        <end position="1228"/>
    </location>
</feature>
<feature type="domain" description="Chitin-binding type-2" evidence="8">
    <location>
        <begin position="887"/>
        <end position="949"/>
    </location>
</feature>
<dbReference type="FunFam" id="2.170.140.10:FF:000006">
    <property type="entry name" value="Mucin related 89F, isoform B"/>
    <property type="match status" value="5"/>
</dbReference>
<evidence type="ECO:0000256" key="4">
    <source>
        <dbReference type="ARBA" id="ARBA00023157"/>
    </source>
</evidence>
<feature type="region of interest" description="Disordered" evidence="6">
    <location>
        <begin position="1370"/>
        <end position="1592"/>
    </location>
</feature>
<feature type="compositionally biased region" description="Polar residues" evidence="6">
    <location>
        <begin position="1292"/>
        <end position="1306"/>
    </location>
</feature>
<feature type="compositionally biased region" description="Polar residues" evidence="6">
    <location>
        <begin position="286"/>
        <end position="296"/>
    </location>
</feature>
<feature type="compositionally biased region" description="Polar residues" evidence="6">
    <location>
        <begin position="946"/>
        <end position="966"/>
    </location>
</feature>
<evidence type="ECO:0000259" key="8">
    <source>
        <dbReference type="PROSITE" id="PS50940"/>
    </source>
</evidence>
<dbReference type="InterPro" id="IPR036508">
    <property type="entry name" value="Chitin-bd_dom_sf"/>
</dbReference>
<feature type="compositionally biased region" description="Polar residues" evidence="6">
    <location>
        <begin position="692"/>
        <end position="710"/>
    </location>
</feature>
<feature type="compositionally biased region" description="Polar residues" evidence="6">
    <location>
        <begin position="747"/>
        <end position="760"/>
    </location>
</feature>
<proteinExistence type="predicted"/>
<keyword evidence="10" id="KW-1185">Reference proteome</keyword>
<feature type="domain" description="Chitin-binding type-2" evidence="8">
    <location>
        <begin position="758"/>
        <end position="820"/>
    </location>
</feature>
<feature type="region of interest" description="Disordered" evidence="6">
    <location>
        <begin position="274"/>
        <end position="296"/>
    </location>
</feature>
<dbReference type="GO" id="GO:0005576">
    <property type="term" value="C:extracellular region"/>
    <property type="evidence" value="ECO:0007669"/>
    <property type="project" value="InterPro"/>
</dbReference>
<feature type="domain" description="Chitin-binding type-2" evidence="8">
    <location>
        <begin position="487"/>
        <end position="547"/>
    </location>
</feature>
<accession>A0A821WGD0</accession>
<feature type="compositionally biased region" description="Low complexity" evidence="6">
    <location>
        <begin position="1533"/>
        <end position="1561"/>
    </location>
</feature>
<keyword evidence="5" id="KW-0325">Glycoprotein</keyword>
<keyword evidence="2 7" id="KW-0732">Signal</keyword>
<feature type="region of interest" description="Disordered" evidence="6">
    <location>
        <begin position="443"/>
        <end position="462"/>
    </location>
</feature>
<dbReference type="InterPro" id="IPR002557">
    <property type="entry name" value="Chitin-bd_dom"/>
</dbReference>
<feature type="region of interest" description="Disordered" evidence="6">
    <location>
        <begin position="944"/>
        <end position="1016"/>
    </location>
</feature>
<feature type="compositionally biased region" description="Basic and acidic residues" evidence="6">
    <location>
        <begin position="274"/>
        <end position="284"/>
    </location>
</feature>
<feature type="compositionally biased region" description="Polar residues" evidence="6">
    <location>
        <begin position="1080"/>
        <end position="1100"/>
    </location>
</feature>
<feature type="region of interest" description="Disordered" evidence="6">
    <location>
        <begin position="673"/>
        <end position="760"/>
    </location>
</feature>
<dbReference type="SUPFAM" id="SSF57625">
    <property type="entry name" value="Invertebrate chitin-binding proteins"/>
    <property type="match status" value="11"/>
</dbReference>
<feature type="domain" description="Chitin-binding type-2" evidence="8">
    <location>
        <begin position="1683"/>
        <end position="1746"/>
    </location>
</feature>
<feature type="chain" id="PRO_5032907171" description="Chitin-binding type-2 domain-containing protein" evidence="7">
    <location>
        <begin position="20"/>
        <end position="1767"/>
    </location>
</feature>
<evidence type="ECO:0000256" key="2">
    <source>
        <dbReference type="ARBA" id="ARBA00022729"/>
    </source>
</evidence>
<feature type="compositionally biased region" description="Low complexity" evidence="6">
    <location>
        <begin position="723"/>
        <end position="746"/>
    </location>
</feature>
<organism evidence="9 10">
    <name type="scientific">Pieris macdunnoughi</name>
    <dbReference type="NCBI Taxonomy" id="345717"/>
    <lineage>
        <taxon>Eukaryota</taxon>
        <taxon>Metazoa</taxon>
        <taxon>Ecdysozoa</taxon>
        <taxon>Arthropoda</taxon>
        <taxon>Hexapoda</taxon>
        <taxon>Insecta</taxon>
        <taxon>Pterygota</taxon>
        <taxon>Neoptera</taxon>
        <taxon>Endopterygota</taxon>
        <taxon>Lepidoptera</taxon>
        <taxon>Glossata</taxon>
        <taxon>Ditrysia</taxon>
        <taxon>Papilionoidea</taxon>
        <taxon>Pieridae</taxon>
        <taxon>Pierinae</taxon>
        <taxon>Pieris</taxon>
    </lineage>
</organism>
<evidence type="ECO:0000256" key="5">
    <source>
        <dbReference type="ARBA" id="ARBA00023180"/>
    </source>
</evidence>
<protein>
    <recommendedName>
        <fullName evidence="8">Chitin-binding type-2 domain-containing protein</fullName>
    </recommendedName>
</protein>
<feature type="domain" description="Chitin-binding type-2" evidence="8">
    <location>
        <begin position="47"/>
        <end position="110"/>
    </location>
</feature>
<feature type="domain" description="Chitin-binding type-2" evidence="8">
    <location>
        <begin position="1021"/>
        <end position="1083"/>
    </location>
</feature>
<evidence type="ECO:0000256" key="7">
    <source>
        <dbReference type="SAM" id="SignalP"/>
    </source>
</evidence>
<feature type="region of interest" description="Disordered" evidence="6">
    <location>
        <begin position="1210"/>
        <end position="1306"/>
    </location>
</feature>
<dbReference type="Gene3D" id="2.170.140.10">
    <property type="entry name" value="Chitin binding domain"/>
    <property type="match status" value="11"/>
</dbReference>
<dbReference type="OrthoDB" id="6020543at2759"/>
<feature type="domain" description="Chitin-binding type-2" evidence="8">
    <location>
        <begin position="191"/>
        <end position="253"/>
    </location>
</feature>